<organism evidence="4 5">
    <name type="scientific">Lucilia cuprina</name>
    <name type="common">Green bottle fly</name>
    <name type="synonym">Australian sheep blowfly</name>
    <dbReference type="NCBI Taxonomy" id="7375"/>
    <lineage>
        <taxon>Eukaryota</taxon>
        <taxon>Metazoa</taxon>
        <taxon>Ecdysozoa</taxon>
        <taxon>Arthropoda</taxon>
        <taxon>Hexapoda</taxon>
        <taxon>Insecta</taxon>
        <taxon>Pterygota</taxon>
        <taxon>Neoptera</taxon>
        <taxon>Endopterygota</taxon>
        <taxon>Diptera</taxon>
        <taxon>Brachycera</taxon>
        <taxon>Muscomorpha</taxon>
        <taxon>Oestroidea</taxon>
        <taxon>Calliphoridae</taxon>
        <taxon>Luciliinae</taxon>
        <taxon>Lucilia</taxon>
    </lineage>
</organism>
<protein>
    <submittedName>
        <fullName evidence="4">Uncharacterized protein</fullName>
    </submittedName>
</protein>
<feature type="coiled-coil region" evidence="1">
    <location>
        <begin position="122"/>
        <end position="159"/>
    </location>
</feature>
<dbReference type="AlphaFoldDB" id="A0A0L0CG63"/>
<feature type="transmembrane region" description="Helical" evidence="3">
    <location>
        <begin position="315"/>
        <end position="339"/>
    </location>
</feature>
<sequence length="458" mass="54635">MKIIKTHGELLSKETIFQLQKYPAVNRTDEEDDGESNVIKNIPKICYDNNAHDKTATQTTYSSGSNNTVELLYIFKTILQQLHKSECEQIERKEVQRRATKGDFQPREEEQPASRYETFNILQQLKLDEQKQKWQQQQLEKQQQLKLHLQQQQNALKLQQIMQHLDAESLGKAGKKKKKKKKKKKRKKRKKKPKDKKKKRKKKKQKPTHQTSLLTHPAHILYASPTQKPHYYHDHHYYDQHVTTTTKKPYLHHPLVPIKKIKYILRKNTIFKKKKKEYLNHLKHVLYPFVKFIAFFTIINPFTLAVFLFSLISPVVFGFLGFIGLSFLIKPALHLLFGVKQTVNTIKRQKLQQLRKRQRLRDSRRPITIHKHYYQQKPIAPPHSHHHRHHSPPPAKPIGPPPPHQHHSHRLRNRHHHHHHPRQIKTFNPLLPDVREKLKKDTHFIPDFKGYKEPFELI</sequence>
<evidence type="ECO:0000256" key="2">
    <source>
        <dbReference type="SAM" id="MobiDB-lite"/>
    </source>
</evidence>
<evidence type="ECO:0000313" key="4">
    <source>
        <dbReference type="EMBL" id="KNC31368.1"/>
    </source>
</evidence>
<evidence type="ECO:0000256" key="1">
    <source>
        <dbReference type="SAM" id="Coils"/>
    </source>
</evidence>
<dbReference type="Proteomes" id="UP000037069">
    <property type="component" value="Unassembled WGS sequence"/>
</dbReference>
<evidence type="ECO:0000313" key="5">
    <source>
        <dbReference type="Proteomes" id="UP000037069"/>
    </source>
</evidence>
<reference evidence="4 5" key="1">
    <citation type="journal article" date="2015" name="Nat. Commun.">
        <title>Lucilia cuprina genome unlocks parasitic fly biology to underpin future interventions.</title>
        <authorList>
            <person name="Anstead C.A."/>
            <person name="Korhonen P.K."/>
            <person name="Young N.D."/>
            <person name="Hall R.S."/>
            <person name="Jex A.R."/>
            <person name="Murali S.C."/>
            <person name="Hughes D.S."/>
            <person name="Lee S.F."/>
            <person name="Perry T."/>
            <person name="Stroehlein A.J."/>
            <person name="Ansell B.R."/>
            <person name="Breugelmans B."/>
            <person name="Hofmann A."/>
            <person name="Qu J."/>
            <person name="Dugan S."/>
            <person name="Lee S.L."/>
            <person name="Chao H."/>
            <person name="Dinh H."/>
            <person name="Han Y."/>
            <person name="Doddapaneni H.V."/>
            <person name="Worley K.C."/>
            <person name="Muzny D.M."/>
            <person name="Ioannidis P."/>
            <person name="Waterhouse R.M."/>
            <person name="Zdobnov E.M."/>
            <person name="James P.J."/>
            <person name="Bagnall N.H."/>
            <person name="Kotze A.C."/>
            <person name="Gibbs R.A."/>
            <person name="Richards S."/>
            <person name="Batterham P."/>
            <person name="Gasser R.B."/>
        </authorList>
    </citation>
    <scope>NUCLEOTIDE SEQUENCE [LARGE SCALE GENOMIC DNA]</scope>
    <source>
        <strain evidence="4 5">LS</strain>
        <tissue evidence="4">Full body</tissue>
    </source>
</reference>
<keyword evidence="5" id="KW-1185">Reference proteome</keyword>
<keyword evidence="3" id="KW-1133">Transmembrane helix</keyword>
<keyword evidence="3" id="KW-0472">Membrane</keyword>
<gene>
    <name evidence="4" type="ORF">FF38_07117</name>
</gene>
<feature type="region of interest" description="Disordered" evidence="2">
    <location>
        <begin position="378"/>
        <end position="431"/>
    </location>
</feature>
<accession>A0A0L0CG63</accession>
<feature type="region of interest" description="Disordered" evidence="2">
    <location>
        <begin position="167"/>
        <end position="211"/>
    </location>
</feature>
<comment type="caution">
    <text evidence="4">The sequence shown here is derived from an EMBL/GenBank/DDBJ whole genome shotgun (WGS) entry which is preliminary data.</text>
</comment>
<keyword evidence="1" id="KW-0175">Coiled coil</keyword>
<feature type="region of interest" description="Disordered" evidence="2">
    <location>
        <begin position="95"/>
        <end position="115"/>
    </location>
</feature>
<proteinExistence type="predicted"/>
<keyword evidence="3" id="KW-0812">Transmembrane</keyword>
<evidence type="ECO:0000256" key="3">
    <source>
        <dbReference type="SAM" id="Phobius"/>
    </source>
</evidence>
<name>A0A0L0CG63_LUCCU</name>
<feature type="compositionally biased region" description="Basic and acidic residues" evidence="2">
    <location>
        <begin position="95"/>
        <end position="112"/>
    </location>
</feature>
<feature type="compositionally biased region" description="Basic residues" evidence="2">
    <location>
        <begin position="173"/>
        <end position="207"/>
    </location>
</feature>
<feature type="transmembrane region" description="Helical" evidence="3">
    <location>
        <begin position="285"/>
        <end position="309"/>
    </location>
</feature>
<dbReference type="EMBL" id="JRES01000428">
    <property type="protein sequence ID" value="KNC31368.1"/>
    <property type="molecule type" value="Genomic_DNA"/>
</dbReference>
<feature type="compositionally biased region" description="Basic residues" evidence="2">
    <location>
        <begin position="404"/>
        <end position="423"/>
    </location>
</feature>
<feature type="compositionally biased region" description="Pro residues" evidence="2">
    <location>
        <begin position="392"/>
        <end position="403"/>
    </location>
</feature>
<dbReference type="OrthoDB" id="8063652at2759"/>